<dbReference type="AlphaFoldDB" id="A0A5C3Q9Q0"/>
<feature type="compositionally biased region" description="Polar residues" evidence="1">
    <location>
        <begin position="238"/>
        <end position="250"/>
    </location>
</feature>
<dbReference type="Pfam" id="PF09729">
    <property type="entry name" value="Gti1_Pac2"/>
    <property type="match status" value="1"/>
</dbReference>
<accession>A0A5C3Q9Q0</accession>
<evidence type="ECO:0000313" key="2">
    <source>
        <dbReference type="EMBL" id="TFK97907.1"/>
    </source>
</evidence>
<dbReference type="Proteomes" id="UP000305067">
    <property type="component" value="Unassembled WGS sequence"/>
</dbReference>
<proteinExistence type="predicted"/>
<gene>
    <name evidence="2" type="ORF">BDV98DRAFT_651271</name>
</gene>
<dbReference type="OrthoDB" id="5572844at2759"/>
<evidence type="ECO:0000256" key="1">
    <source>
        <dbReference type="SAM" id="MobiDB-lite"/>
    </source>
</evidence>
<dbReference type="EMBL" id="ML178843">
    <property type="protein sequence ID" value="TFK97907.1"/>
    <property type="molecule type" value="Genomic_DNA"/>
</dbReference>
<feature type="compositionally biased region" description="Basic and acidic residues" evidence="1">
    <location>
        <begin position="283"/>
        <end position="295"/>
    </location>
</feature>
<feature type="compositionally biased region" description="Low complexity" evidence="1">
    <location>
        <begin position="251"/>
        <end position="264"/>
    </location>
</feature>
<sequence>MQRPTLQNVRITSTKDALHVFHAVARNVLPLIVRRLDAEERRAICPGNVYVWEERGGANDDEATVLGMERWTDGIAWGPSRVRDEFLFYQQKEDVLQDLTTPSAIWDHSRKKDQLPSSRRLKDPLMKQTYSVYVSFPSDRQHGIVRKWHLTGYFSQSRLDELYTVDCIPGIGNVSIPEGWFKSARARKPRRNTVIISRDDRSRSSSTSEPRSGRRDYHMNQSAPAQYASVDTYCQQGINDYSTSPSSPALSNGSGPTYSSSSSPVMARRHSGELLAPISDLEESSRYRKRDPGDEEILRRLTNSLLH</sequence>
<organism evidence="2 3">
    <name type="scientific">Pterulicium gracile</name>
    <dbReference type="NCBI Taxonomy" id="1884261"/>
    <lineage>
        <taxon>Eukaryota</taxon>
        <taxon>Fungi</taxon>
        <taxon>Dikarya</taxon>
        <taxon>Basidiomycota</taxon>
        <taxon>Agaricomycotina</taxon>
        <taxon>Agaricomycetes</taxon>
        <taxon>Agaricomycetidae</taxon>
        <taxon>Agaricales</taxon>
        <taxon>Pleurotineae</taxon>
        <taxon>Pterulaceae</taxon>
        <taxon>Pterulicium</taxon>
    </lineage>
</organism>
<dbReference type="PANTHER" id="PTHR28027:SF1">
    <property type="entry name" value="CAMP INDEPENDENT REGULATORY PROTEIN (AFU_ORTHOLOGUE AFUA_3G09640)"/>
    <property type="match status" value="1"/>
</dbReference>
<feature type="region of interest" description="Disordered" evidence="1">
    <location>
        <begin position="192"/>
        <end position="221"/>
    </location>
</feature>
<keyword evidence="3" id="KW-1185">Reference proteome</keyword>
<protein>
    <submittedName>
        <fullName evidence="2">Gti1/Pac2 family-domain-containing protein</fullName>
    </submittedName>
</protein>
<dbReference type="PANTHER" id="PTHR28027">
    <property type="entry name" value="TRANSCRIPTIONAL REGULATOR MIT1"/>
    <property type="match status" value="1"/>
</dbReference>
<dbReference type="GO" id="GO:0003677">
    <property type="term" value="F:DNA binding"/>
    <property type="evidence" value="ECO:0007669"/>
    <property type="project" value="TreeGrafter"/>
</dbReference>
<feature type="region of interest" description="Disordered" evidence="1">
    <location>
        <begin position="238"/>
        <end position="295"/>
    </location>
</feature>
<dbReference type="InterPro" id="IPR018608">
    <property type="entry name" value="Gti1/Pac2"/>
</dbReference>
<reference evidence="2 3" key="1">
    <citation type="journal article" date="2019" name="Nat. Ecol. Evol.">
        <title>Megaphylogeny resolves global patterns of mushroom evolution.</title>
        <authorList>
            <person name="Varga T."/>
            <person name="Krizsan K."/>
            <person name="Foldi C."/>
            <person name="Dima B."/>
            <person name="Sanchez-Garcia M."/>
            <person name="Sanchez-Ramirez S."/>
            <person name="Szollosi G.J."/>
            <person name="Szarkandi J.G."/>
            <person name="Papp V."/>
            <person name="Albert L."/>
            <person name="Andreopoulos W."/>
            <person name="Angelini C."/>
            <person name="Antonin V."/>
            <person name="Barry K.W."/>
            <person name="Bougher N.L."/>
            <person name="Buchanan P."/>
            <person name="Buyck B."/>
            <person name="Bense V."/>
            <person name="Catcheside P."/>
            <person name="Chovatia M."/>
            <person name="Cooper J."/>
            <person name="Damon W."/>
            <person name="Desjardin D."/>
            <person name="Finy P."/>
            <person name="Geml J."/>
            <person name="Haridas S."/>
            <person name="Hughes K."/>
            <person name="Justo A."/>
            <person name="Karasinski D."/>
            <person name="Kautmanova I."/>
            <person name="Kiss B."/>
            <person name="Kocsube S."/>
            <person name="Kotiranta H."/>
            <person name="LaButti K.M."/>
            <person name="Lechner B.E."/>
            <person name="Liimatainen K."/>
            <person name="Lipzen A."/>
            <person name="Lukacs Z."/>
            <person name="Mihaltcheva S."/>
            <person name="Morgado L.N."/>
            <person name="Niskanen T."/>
            <person name="Noordeloos M.E."/>
            <person name="Ohm R.A."/>
            <person name="Ortiz-Santana B."/>
            <person name="Ovrebo C."/>
            <person name="Racz N."/>
            <person name="Riley R."/>
            <person name="Savchenko A."/>
            <person name="Shiryaev A."/>
            <person name="Soop K."/>
            <person name="Spirin V."/>
            <person name="Szebenyi C."/>
            <person name="Tomsovsky M."/>
            <person name="Tulloss R.E."/>
            <person name="Uehling J."/>
            <person name="Grigoriev I.V."/>
            <person name="Vagvolgyi C."/>
            <person name="Papp T."/>
            <person name="Martin F.M."/>
            <person name="Miettinen O."/>
            <person name="Hibbett D.S."/>
            <person name="Nagy L.G."/>
        </authorList>
    </citation>
    <scope>NUCLEOTIDE SEQUENCE [LARGE SCALE GENOMIC DNA]</scope>
    <source>
        <strain evidence="2 3">CBS 309.79</strain>
    </source>
</reference>
<name>A0A5C3Q9Q0_9AGAR</name>
<evidence type="ECO:0000313" key="3">
    <source>
        <dbReference type="Proteomes" id="UP000305067"/>
    </source>
</evidence>